<accession>A0A7W7PXY8</accession>
<dbReference type="SUPFAM" id="SSF52540">
    <property type="entry name" value="P-loop containing nucleoside triphosphate hydrolases"/>
    <property type="match status" value="1"/>
</dbReference>
<dbReference type="Pfam" id="PF22733">
    <property type="entry name" value="NNH1"/>
    <property type="match status" value="1"/>
</dbReference>
<dbReference type="AlphaFoldDB" id="A0A7W7PXY8"/>
<dbReference type="Pfam" id="PF05729">
    <property type="entry name" value="NACHT"/>
    <property type="match status" value="1"/>
</dbReference>
<dbReference type="PANTHER" id="PTHR46844:SF1">
    <property type="entry name" value="SLR5058 PROTEIN"/>
    <property type="match status" value="1"/>
</dbReference>
<dbReference type="InterPro" id="IPR054547">
    <property type="entry name" value="NNH1"/>
</dbReference>
<name>A0A7W7PXY8_9ACTN</name>
<dbReference type="PROSITE" id="PS50837">
    <property type="entry name" value="NACHT"/>
    <property type="match status" value="1"/>
</dbReference>
<dbReference type="RefSeq" id="WP_184829321.1">
    <property type="nucleotide sequence ID" value="NZ_BMTK01000035.1"/>
</dbReference>
<dbReference type="Gene3D" id="3.40.50.300">
    <property type="entry name" value="P-loop containing nucleotide triphosphate hydrolases"/>
    <property type="match status" value="1"/>
</dbReference>
<dbReference type="Proteomes" id="UP000579523">
    <property type="component" value="Unassembled WGS sequence"/>
</dbReference>
<evidence type="ECO:0000313" key="2">
    <source>
        <dbReference type="EMBL" id="MBB4903354.1"/>
    </source>
</evidence>
<dbReference type="PANTHER" id="PTHR46844">
    <property type="entry name" value="SLR5058 PROTEIN"/>
    <property type="match status" value="1"/>
</dbReference>
<evidence type="ECO:0000259" key="1">
    <source>
        <dbReference type="PROSITE" id="PS50837"/>
    </source>
</evidence>
<reference evidence="2 3" key="1">
    <citation type="submission" date="2020-08" db="EMBL/GenBank/DDBJ databases">
        <title>Genomic Encyclopedia of Type Strains, Phase III (KMG-III): the genomes of soil and plant-associated and newly described type strains.</title>
        <authorList>
            <person name="Whitman W."/>
        </authorList>
    </citation>
    <scope>NUCLEOTIDE SEQUENCE [LARGE SCALE GENOMIC DNA]</scope>
    <source>
        <strain evidence="2 3">CECT 3273</strain>
    </source>
</reference>
<dbReference type="InterPro" id="IPR027417">
    <property type="entry name" value="P-loop_NTPase"/>
</dbReference>
<dbReference type="EMBL" id="JACHJI010000027">
    <property type="protein sequence ID" value="MBB4903354.1"/>
    <property type="molecule type" value="Genomic_DNA"/>
</dbReference>
<sequence length="1008" mass="110632">MDPASISTTARVASSVARPIIARLFAREGQGAGLVDKPVRLSGWVRWGGEKQSLGKLDMWKIARELVKAATEANPYEPPVGSDEREALADALAETLAALGDLEMDDVQAVRLGHRELARRLAAARPDATRDLSGDATTLYDSLLELSCLHILHFFTQRSTFVAHAQVAQTRLLDETLRLLDALVDRIPRPGSADEAFETRYLAHIERKYGKLNIFGLDLSGPGQARWPLDAAYLNLELASHRDGGSPSANRRRAEEALSGCNRAVLRGLAGSGKTTLMQWLAVCAAQNSFGDELAGLRGRVPFMLPLRAMAKEPGLPGPERFLGAVGNMLHGLQPDHWADRVLTSGRGMLLIDGVDEVSESERPVVRRWLLDLVHLYPEAFFLVTTRPSAVETHWLAEVDFAEFNLLPMNRHDVDRFVHRWHDAVLTAMDDPEERVAVERCRDALRTTLRQKHDLYRLATNPLMCALICALHRDRLTHLPERRMELYAAALSMLLVRRDKEREIPVPKGLLPTEEAQIQLLQRIAYWLIRNGRSEAAQTTAVRIIREKLPAMPALASPGRAEDVFRYLLLRSGLLREPSAGMVDFIHRTFQDYLGAKAAVETEDLGLLAESGRDDQWDDVIRLAIGHARDGERAYLLRRLMELGDQAVDPQLRRRYHLLAAAALEHATTLDPAVRAAVSLRASALIPPDTPADAEQLATAGDIVLDLLPSPADLNAEQARATVMTIARIGGEAALHHLAAFQRVPDRDVRQEVALSWPYFDARSFVEEVLSGLPADDIVLYLSSQEQAAGVRLLHRAPHLSLRGQLLTSGLVAALAGLEVSSLVVEASSAVPISLPSLAPLGSLRRLVVESCDVVTNPEALAECRAEELVLHRLPQPADLTFLERAPNLRSLTLSSGYGVPLPAVPLPRIGALEVDGVLTGESLPDLAAAFPHLSLLKLRLTCQSYQSAVDLSPLAAARRGRIEVTLVGAGKVHGLDCLPADRVTVRHEGRTGPHGRARLGLLRRRRA</sequence>
<protein>
    <recommendedName>
        <fullName evidence="1">NACHT domain-containing protein</fullName>
    </recommendedName>
</protein>
<evidence type="ECO:0000313" key="3">
    <source>
        <dbReference type="Proteomes" id="UP000579523"/>
    </source>
</evidence>
<organism evidence="2 3">
    <name type="scientific">Streptomyces griseomycini</name>
    <dbReference type="NCBI Taxonomy" id="66895"/>
    <lineage>
        <taxon>Bacteria</taxon>
        <taxon>Bacillati</taxon>
        <taxon>Actinomycetota</taxon>
        <taxon>Actinomycetes</taxon>
        <taxon>Kitasatosporales</taxon>
        <taxon>Streptomycetaceae</taxon>
        <taxon>Streptomyces</taxon>
    </lineage>
</organism>
<feature type="domain" description="NACHT" evidence="1">
    <location>
        <begin position="262"/>
        <end position="601"/>
    </location>
</feature>
<keyword evidence="3" id="KW-1185">Reference proteome</keyword>
<proteinExistence type="predicted"/>
<dbReference type="InterPro" id="IPR007111">
    <property type="entry name" value="NACHT_NTPase"/>
</dbReference>
<gene>
    <name evidence="2" type="ORF">FHS37_007451</name>
</gene>
<comment type="caution">
    <text evidence="2">The sequence shown here is derived from an EMBL/GenBank/DDBJ whole genome shotgun (WGS) entry which is preliminary data.</text>
</comment>